<feature type="domain" description="HTH arsR-type" evidence="4">
    <location>
        <begin position="1"/>
        <end position="93"/>
    </location>
</feature>
<dbReference type="InterPro" id="IPR001845">
    <property type="entry name" value="HTH_ArsR_DNA-bd_dom"/>
</dbReference>
<accession>A0ABS8YT92</accession>
<dbReference type="InterPro" id="IPR036390">
    <property type="entry name" value="WH_DNA-bd_sf"/>
</dbReference>
<dbReference type="PROSITE" id="PS50987">
    <property type="entry name" value="HTH_ARSR_2"/>
    <property type="match status" value="1"/>
</dbReference>
<dbReference type="Proteomes" id="UP001521181">
    <property type="component" value="Unassembled WGS sequence"/>
</dbReference>
<organism evidence="5 6">
    <name type="scientific">Rhodobacter flavimaris</name>
    <dbReference type="NCBI Taxonomy" id="2907145"/>
    <lineage>
        <taxon>Bacteria</taxon>
        <taxon>Pseudomonadati</taxon>
        <taxon>Pseudomonadota</taxon>
        <taxon>Alphaproteobacteria</taxon>
        <taxon>Rhodobacterales</taxon>
        <taxon>Rhodobacter group</taxon>
        <taxon>Rhodobacter</taxon>
    </lineage>
</organism>
<proteinExistence type="predicted"/>
<dbReference type="NCBIfam" id="NF033788">
    <property type="entry name" value="HTH_metalloreg"/>
    <property type="match status" value="1"/>
</dbReference>
<dbReference type="PANTHER" id="PTHR43132">
    <property type="entry name" value="ARSENICAL RESISTANCE OPERON REPRESSOR ARSR-RELATED"/>
    <property type="match status" value="1"/>
</dbReference>
<dbReference type="Gene3D" id="1.10.10.10">
    <property type="entry name" value="Winged helix-like DNA-binding domain superfamily/Winged helix DNA-binding domain"/>
    <property type="match status" value="1"/>
</dbReference>
<keyword evidence="6" id="KW-1185">Reference proteome</keyword>
<dbReference type="SUPFAM" id="SSF46785">
    <property type="entry name" value="Winged helix' DNA-binding domain"/>
    <property type="match status" value="1"/>
</dbReference>
<dbReference type="EMBL" id="JAJUOS010000001">
    <property type="protein sequence ID" value="MCE5971946.1"/>
    <property type="molecule type" value="Genomic_DNA"/>
</dbReference>
<dbReference type="PRINTS" id="PR00778">
    <property type="entry name" value="HTHARSR"/>
</dbReference>
<protein>
    <submittedName>
        <fullName evidence="5">Metalloregulator ArsR/SmtB family transcription factor</fullName>
    </submittedName>
</protein>
<keyword evidence="1" id="KW-0805">Transcription regulation</keyword>
<dbReference type="PANTHER" id="PTHR43132:SF2">
    <property type="entry name" value="ARSENICAL RESISTANCE OPERON REPRESSOR ARSR-RELATED"/>
    <property type="match status" value="1"/>
</dbReference>
<evidence type="ECO:0000256" key="2">
    <source>
        <dbReference type="ARBA" id="ARBA00023125"/>
    </source>
</evidence>
<dbReference type="SMART" id="SM00418">
    <property type="entry name" value="HTH_ARSR"/>
    <property type="match status" value="1"/>
</dbReference>
<comment type="caution">
    <text evidence="5">The sequence shown here is derived from an EMBL/GenBank/DDBJ whole genome shotgun (WGS) entry which is preliminary data.</text>
</comment>
<evidence type="ECO:0000259" key="4">
    <source>
        <dbReference type="PROSITE" id="PS50987"/>
    </source>
</evidence>
<keyword evidence="2" id="KW-0238">DNA-binding</keyword>
<reference evidence="5 6" key="1">
    <citation type="submission" date="2021-12" db="EMBL/GenBank/DDBJ databases">
        <title>Sinirhodobacter sp. WL0062 is a bacterium isolated from seawater.</title>
        <authorList>
            <person name="Wang L."/>
            <person name="He W."/>
            <person name="Zhang D.-F."/>
        </authorList>
    </citation>
    <scope>NUCLEOTIDE SEQUENCE [LARGE SCALE GENOMIC DNA]</scope>
    <source>
        <strain evidence="5 6">WL0062</strain>
    </source>
</reference>
<dbReference type="CDD" id="cd00090">
    <property type="entry name" value="HTH_ARSR"/>
    <property type="match status" value="1"/>
</dbReference>
<dbReference type="InterPro" id="IPR051011">
    <property type="entry name" value="Metal_resp_trans_reg"/>
</dbReference>
<evidence type="ECO:0000313" key="5">
    <source>
        <dbReference type="EMBL" id="MCE5971946.1"/>
    </source>
</evidence>
<evidence type="ECO:0000313" key="6">
    <source>
        <dbReference type="Proteomes" id="UP001521181"/>
    </source>
</evidence>
<name>A0ABS8YT92_9RHOB</name>
<dbReference type="Pfam" id="PF01022">
    <property type="entry name" value="HTH_5"/>
    <property type="match status" value="1"/>
</dbReference>
<dbReference type="InterPro" id="IPR011991">
    <property type="entry name" value="ArsR-like_HTH"/>
</dbReference>
<sequence length="93" mass="10341">MGRAQDASNLLKALAHEGRLMIMCHLSSGEKSVTELENLLESRQAAVSQQLARLRLEGLVSCRREGKAIYYSLSDPRAARVIALIYDMFCSEV</sequence>
<evidence type="ECO:0000256" key="3">
    <source>
        <dbReference type="ARBA" id="ARBA00023163"/>
    </source>
</evidence>
<evidence type="ECO:0000256" key="1">
    <source>
        <dbReference type="ARBA" id="ARBA00023015"/>
    </source>
</evidence>
<dbReference type="InterPro" id="IPR036388">
    <property type="entry name" value="WH-like_DNA-bd_sf"/>
</dbReference>
<keyword evidence="3" id="KW-0804">Transcription</keyword>
<gene>
    <name evidence="5" type="ORF">LZA78_00385</name>
</gene>